<dbReference type="InterPro" id="IPR021133">
    <property type="entry name" value="HEAT_type_2"/>
</dbReference>
<dbReference type="Pfam" id="PF22646">
    <property type="entry name" value="PPP2R1A-like_HEAT"/>
    <property type="match status" value="1"/>
</dbReference>
<dbReference type="Pfam" id="PF02985">
    <property type="entry name" value="HEAT"/>
    <property type="match status" value="3"/>
</dbReference>
<gene>
    <name evidence="5" type="ORF">GSOID_T00008228001</name>
</gene>
<dbReference type="Gene3D" id="1.25.10.10">
    <property type="entry name" value="Leucine-rich Repeat Variant"/>
    <property type="match status" value="1"/>
</dbReference>
<dbReference type="InterPro" id="IPR000357">
    <property type="entry name" value="HEAT"/>
</dbReference>
<feature type="repeat" description="HEAT" evidence="3">
    <location>
        <begin position="297"/>
        <end position="334"/>
    </location>
</feature>
<feature type="repeat" description="HEAT" evidence="3">
    <location>
        <begin position="535"/>
        <end position="573"/>
    </location>
</feature>
<proteinExistence type="inferred from homology"/>
<dbReference type="InterPro" id="IPR051023">
    <property type="entry name" value="PP2A_Regulatory_Subunit_A"/>
</dbReference>
<feature type="repeat" description="HEAT" evidence="3">
    <location>
        <begin position="219"/>
        <end position="257"/>
    </location>
</feature>
<dbReference type="GO" id="GO:0005829">
    <property type="term" value="C:cytosol"/>
    <property type="evidence" value="ECO:0007669"/>
    <property type="project" value="TreeGrafter"/>
</dbReference>
<evidence type="ECO:0000313" key="6">
    <source>
        <dbReference type="Proteomes" id="UP000001307"/>
    </source>
</evidence>
<accession>E4XDI5</accession>
<name>E4XDI5_OIKDI</name>
<dbReference type="FunFam" id="1.25.10.10:FF:000318">
    <property type="entry name" value="Serine/threonine-protein phosphatase 2A regulatory subunit A gamma isoform"/>
    <property type="match status" value="1"/>
</dbReference>
<feature type="domain" description="Phosphatase PP2A regulatory subunit A/Splicing factor 3B subunit 1-like HEAT repeat" evidence="4">
    <location>
        <begin position="291"/>
        <end position="371"/>
    </location>
</feature>
<dbReference type="AlphaFoldDB" id="E4XDI5"/>
<evidence type="ECO:0000256" key="3">
    <source>
        <dbReference type="PROSITE-ProRule" id="PRU00103"/>
    </source>
</evidence>
<protein>
    <recommendedName>
        <fullName evidence="4">Phosphatase PP2A regulatory subunit A/Splicing factor 3B subunit 1-like HEAT repeat domain-containing protein</fullName>
    </recommendedName>
</protein>
<organism evidence="5">
    <name type="scientific">Oikopleura dioica</name>
    <name type="common">Tunicate</name>
    <dbReference type="NCBI Taxonomy" id="34765"/>
    <lineage>
        <taxon>Eukaryota</taxon>
        <taxon>Metazoa</taxon>
        <taxon>Chordata</taxon>
        <taxon>Tunicata</taxon>
        <taxon>Appendicularia</taxon>
        <taxon>Copelata</taxon>
        <taxon>Oikopleuridae</taxon>
        <taxon>Oikopleura</taxon>
    </lineage>
</organism>
<evidence type="ECO:0000313" key="5">
    <source>
        <dbReference type="EMBL" id="CBY19223.1"/>
    </source>
</evidence>
<dbReference type="PANTHER" id="PTHR10648">
    <property type="entry name" value="SERINE/THREONINE-PROTEIN PHOSPHATASE PP2A 65 KDA REGULATORY SUBUNIT"/>
    <property type="match status" value="1"/>
</dbReference>
<reference evidence="5" key="1">
    <citation type="journal article" date="2010" name="Science">
        <title>Plasticity of animal genome architecture unmasked by rapid evolution of a pelagic tunicate.</title>
        <authorList>
            <person name="Denoeud F."/>
            <person name="Henriet S."/>
            <person name="Mungpakdee S."/>
            <person name="Aury J.M."/>
            <person name="Da Silva C."/>
            <person name="Brinkmann H."/>
            <person name="Mikhaleva J."/>
            <person name="Olsen L.C."/>
            <person name="Jubin C."/>
            <person name="Canestro C."/>
            <person name="Bouquet J.M."/>
            <person name="Danks G."/>
            <person name="Poulain J."/>
            <person name="Campsteijn C."/>
            <person name="Adamski M."/>
            <person name="Cross I."/>
            <person name="Yadetie F."/>
            <person name="Muffato M."/>
            <person name="Louis A."/>
            <person name="Butcher S."/>
            <person name="Tsagkogeorga G."/>
            <person name="Konrad A."/>
            <person name="Singh S."/>
            <person name="Jensen M.F."/>
            <person name="Cong E.H."/>
            <person name="Eikeseth-Otteraa H."/>
            <person name="Noel B."/>
            <person name="Anthouard V."/>
            <person name="Porcel B.M."/>
            <person name="Kachouri-Lafond R."/>
            <person name="Nishino A."/>
            <person name="Ugolini M."/>
            <person name="Chourrout P."/>
            <person name="Nishida H."/>
            <person name="Aasland R."/>
            <person name="Huzurbazar S."/>
            <person name="Westhof E."/>
            <person name="Delsuc F."/>
            <person name="Lehrach H."/>
            <person name="Reinhardt R."/>
            <person name="Weissenbach J."/>
            <person name="Roy S.W."/>
            <person name="Artiguenave F."/>
            <person name="Postlethwait J.H."/>
            <person name="Manak J.R."/>
            <person name="Thompson E.M."/>
            <person name="Jaillon O."/>
            <person name="Du Pasquier L."/>
            <person name="Boudinot P."/>
            <person name="Liberles D.A."/>
            <person name="Volff J.N."/>
            <person name="Philippe H."/>
            <person name="Lenhard B."/>
            <person name="Roest Crollius H."/>
            <person name="Wincker P."/>
            <person name="Chourrout D."/>
        </authorList>
    </citation>
    <scope>NUCLEOTIDE SEQUENCE [LARGE SCALE GENOMIC DNA]</scope>
</reference>
<dbReference type="GO" id="GO:0000159">
    <property type="term" value="C:protein phosphatase type 2A complex"/>
    <property type="evidence" value="ECO:0007669"/>
    <property type="project" value="TreeGrafter"/>
</dbReference>
<dbReference type="OrthoDB" id="340346at2759"/>
<dbReference type="PROSITE" id="PS50077">
    <property type="entry name" value="HEAT_REPEAT"/>
    <property type="match status" value="8"/>
</dbReference>
<dbReference type="EMBL" id="FN653039">
    <property type="protein sequence ID" value="CBY19223.1"/>
    <property type="molecule type" value="Genomic_DNA"/>
</dbReference>
<evidence type="ECO:0000256" key="1">
    <source>
        <dbReference type="ARBA" id="ARBA00022737"/>
    </source>
</evidence>
<feature type="repeat" description="HEAT" evidence="3">
    <location>
        <begin position="379"/>
        <end position="417"/>
    </location>
</feature>
<feature type="repeat" description="HEAT" evidence="3">
    <location>
        <begin position="496"/>
        <end position="534"/>
    </location>
</feature>
<sequence>MAQQREEDQLYPIAVLIDELRNDDVQNRLNSIKSLNIIALALGEERTRSELIPFLTDTIYDEDEILSALAEKLCELVDLVGGPKHAHCLISPLESLAASEETVVREKAIESLKVVAAKQSPEEFEKHFLPLIQRLATSEWFTGRSSSCSLFPVAYATLPATSIDNQNQLRKMYTELAKDETPMTRRGAATILGPFAAATHAKMAETDPAAAIAIIKDEIIPLFNLFANDDQDSVRLQSIPACVEIARLLDNETTDNELSQTMKGLISDKSWRVRYMVAQSIVDLQETFGSELIVRDLIPGFTALLKDNESEVRAQASSKIKLFCLALPESTRSDVVMNNILPIVKELVNDVNPHVKTSLAGVIMSLAPILGESDTIENLLPLFLTQLKDECPDVRLNIISNLAALNDVIGIEQLSQTLLPAITELAADNKWRVRLAILEHMPLLAQQLGRKMFDDRLGELSLSWLLDHVYAIREAATVSVRKLVATFGSEWAKTVVIPKVLELSEEQNYLKRMTMLFCVNQLLEVLSKETVEEDLIPAIKNLSKDPVANVRFNVAKTLANMGEVVEAAVFESKIKPTLEELLEDSDADVKFHADAALQPKIEKMDCLTESVPKTEVKAF</sequence>
<dbReference type="InterPro" id="IPR016024">
    <property type="entry name" value="ARM-type_fold"/>
</dbReference>
<dbReference type="Proteomes" id="UP000001307">
    <property type="component" value="Unassembled WGS sequence"/>
</dbReference>
<dbReference type="GO" id="GO:0019888">
    <property type="term" value="F:protein phosphatase regulator activity"/>
    <property type="evidence" value="ECO:0007669"/>
    <property type="project" value="TreeGrafter"/>
</dbReference>
<feature type="repeat" description="HEAT" evidence="3">
    <location>
        <begin position="418"/>
        <end position="456"/>
    </location>
</feature>
<dbReference type="InParanoid" id="E4XDI5"/>
<feature type="repeat" description="HEAT" evidence="3">
    <location>
        <begin position="258"/>
        <end position="296"/>
    </location>
</feature>
<comment type="similarity">
    <text evidence="2">Belongs to the phosphatase 2A regulatory subunit A family.</text>
</comment>
<dbReference type="SUPFAM" id="SSF48371">
    <property type="entry name" value="ARM repeat"/>
    <property type="match status" value="1"/>
</dbReference>
<dbReference type="InterPro" id="IPR054573">
    <property type="entry name" value="PP2A/SF3B1-like_HEAT"/>
</dbReference>
<dbReference type="InterPro" id="IPR011989">
    <property type="entry name" value="ARM-like"/>
</dbReference>
<feature type="repeat" description="HEAT" evidence="3">
    <location>
        <begin position="340"/>
        <end position="378"/>
    </location>
</feature>
<dbReference type="FunCoup" id="E4XDI5">
    <property type="interactions" value="86"/>
</dbReference>
<dbReference type="PANTHER" id="PTHR10648:SF4">
    <property type="entry name" value="PROTEIN PHOSPHATASE 2 (FORMERLY 2A), REGULATORY SUBUNIT A, BETA ISOFORM-RELATED"/>
    <property type="match status" value="1"/>
</dbReference>
<dbReference type="GO" id="GO:0005634">
    <property type="term" value="C:nucleus"/>
    <property type="evidence" value="ECO:0007669"/>
    <property type="project" value="TreeGrafter"/>
</dbReference>
<keyword evidence="6" id="KW-1185">Reference proteome</keyword>
<keyword evidence="1" id="KW-0677">Repeat</keyword>
<evidence type="ECO:0000256" key="2">
    <source>
        <dbReference type="ARBA" id="ARBA00038332"/>
    </source>
</evidence>
<evidence type="ECO:0000259" key="4">
    <source>
        <dbReference type="Pfam" id="PF22646"/>
    </source>
</evidence>